<dbReference type="Pfam" id="PF20703">
    <property type="entry name" value="nSTAND1"/>
    <property type="match status" value="1"/>
</dbReference>
<dbReference type="AlphaFoldDB" id="A0A1Q8CL09"/>
<gene>
    <name evidence="4" type="ORF">BU204_23485</name>
</gene>
<feature type="region of interest" description="Disordered" evidence="1">
    <location>
        <begin position="1"/>
        <end position="20"/>
    </location>
</feature>
<dbReference type="STRING" id="1912961.BU204_23485"/>
<evidence type="ECO:0000259" key="3">
    <source>
        <dbReference type="Pfam" id="PF20703"/>
    </source>
</evidence>
<dbReference type="RefSeq" id="WP_075127905.1">
    <property type="nucleotide sequence ID" value="NZ_MSIE01000045.1"/>
</dbReference>
<protein>
    <recommendedName>
        <fullName evidence="3">Novel STAND NTPase 1 domain-containing protein</fullName>
    </recommendedName>
</protein>
<proteinExistence type="predicted"/>
<dbReference type="Gene3D" id="3.40.50.300">
    <property type="entry name" value="P-loop containing nucleotide triphosphate hydrolases"/>
    <property type="match status" value="1"/>
</dbReference>
<dbReference type="InterPro" id="IPR027417">
    <property type="entry name" value="P-loop_NTPase"/>
</dbReference>
<evidence type="ECO:0000256" key="1">
    <source>
        <dbReference type="SAM" id="MobiDB-lite"/>
    </source>
</evidence>
<keyword evidence="5" id="KW-1185">Reference proteome</keyword>
<evidence type="ECO:0000256" key="2">
    <source>
        <dbReference type="SAM" id="Phobius"/>
    </source>
</evidence>
<evidence type="ECO:0000313" key="5">
    <source>
        <dbReference type="Proteomes" id="UP000185596"/>
    </source>
</evidence>
<feature type="domain" description="Novel STAND NTPase 1" evidence="3">
    <location>
        <begin position="11"/>
        <end position="372"/>
    </location>
</feature>
<dbReference type="EMBL" id="MSIE01000045">
    <property type="protein sequence ID" value="OLF15045.1"/>
    <property type="molecule type" value="Genomic_DNA"/>
</dbReference>
<evidence type="ECO:0000313" key="4">
    <source>
        <dbReference type="EMBL" id="OLF15045.1"/>
    </source>
</evidence>
<feature type="transmembrane region" description="Helical" evidence="2">
    <location>
        <begin position="393"/>
        <end position="413"/>
    </location>
</feature>
<comment type="caution">
    <text evidence="4">The sequence shown here is derived from an EMBL/GenBank/DDBJ whole genome shotgun (WGS) entry which is preliminary data.</text>
</comment>
<dbReference type="OrthoDB" id="192618at2"/>
<keyword evidence="2" id="KW-0812">Transmembrane</keyword>
<organism evidence="4 5">
    <name type="scientific">Actinophytocola xanthii</name>
    <dbReference type="NCBI Taxonomy" id="1912961"/>
    <lineage>
        <taxon>Bacteria</taxon>
        <taxon>Bacillati</taxon>
        <taxon>Actinomycetota</taxon>
        <taxon>Actinomycetes</taxon>
        <taxon>Pseudonocardiales</taxon>
        <taxon>Pseudonocardiaceae</taxon>
    </lineage>
</organism>
<reference evidence="4 5" key="1">
    <citation type="submission" date="2016-12" db="EMBL/GenBank/DDBJ databases">
        <title>The draft genome sequence of Actinophytocola sp. 11-183.</title>
        <authorList>
            <person name="Wang W."/>
            <person name="Yuan L."/>
        </authorList>
    </citation>
    <scope>NUCLEOTIDE SEQUENCE [LARGE SCALE GENOMIC DNA]</scope>
    <source>
        <strain evidence="4 5">11-183</strain>
    </source>
</reference>
<keyword evidence="2" id="KW-1133">Transmembrane helix</keyword>
<feature type="compositionally biased region" description="Polar residues" evidence="1">
    <location>
        <begin position="1"/>
        <end position="11"/>
    </location>
</feature>
<dbReference type="SUPFAM" id="SSF52540">
    <property type="entry name" value="P-loop containing nucleoside triphosphate hydrolases"/>
    <property type="match status" value="1"/>
</dbReference>
<accession>A0A1Q8CL09</accession>
<keyword evidence="2" id="KW-0472">Membrane</keyword>
<sequence length="811" mass="87466">MTVDSQCQTNPFPGPQAYGRNERDWFFGRTNEIEDLTSLVLSTSTTLLYAPSGTGKSSLVQAGVAPHLEQRFDFRVLPAVHLGTGARTDGGGNVANPFIRAVRDAISGGSGDPGDLNDVVERCRPADTAGRVLLVLDQFEEVFADPELWVEREEFFATLSSTLDRHTWLRAIIALRSDYLAELAPYERLLPDDGLTVRYQLEPLSEEAATEAVRAAFTATGLTLASGDLRTLMDMLLVDPVRPHVRARYVNTIQLQIVCRQLWEEVRQQEGPVQAVLASGSAVSLTDSMVRFVDDAIAAAVGHNHRAEAAVRWWLSHRLITSSGRRAFVQVGEEDSAGLPNALLTGLAEVKLVQLEQRHGSRLVELTHDSMTDGVRASNEAWLRVRAQIRRRVSALLFVILLGLLGAFPFLLITEEGRLAETSGALGETETRVSFQGGEQAVVVDIWVSALPQTRAQSLTLRVVPRGGSADVLAEDTVELVPGTAVGSLVGARTRSDRWYEVVLRAERPDDEVSYQLSVSDLPLMPEGAERVSEVSDGRLGVVLAEHERHLVSVHGGDLVGVSGGNVLVYVDELAVVEGTRDDQITVLQLEDLTSTDPPASATVLRERLPGPRPMNQDEVIPLSFSRAQVVSFTVPDSPTPLGLQGRCSPSAHVAVSRNDTQEDAAVESQFGPEPSIVPLRLQPGEYSIVLASAADHLGGVACTLSVRSFSGDALSTFGVYRVGLHADVATSAVAVRLAEDAVLTAELPAELSASLLCDRQADEVMTTVNGRLLAYVAGNARCTFWFSHTQAPEGRSTLDLSVVRTPGQGG</sequence>
<dbReference type="InterPro" id="IPR049052">
    <property type="entry name" value="nSTAND1"/>
</dbReference>
<dbReference type="Proteomes" id="UP000185596">
    <property type="component" value="Unassembled WGS sequence"/>
</dbReference>
<name>A0A1Q8CL09_9PSEU</name>